<feature type="compositionally biased region" description="Polar residues" evidence="1">
    <location>
        <begin position="1252"/>
        <end position="1304"/>
    </location>
</feature>
<feature type="region of interest" description="Disordered" evidence="1">
    <location>
        <begin position="54"/>
        <end position="82"/>
    </location>
</feature>
<feature type="compositionally biased region" description="Basic and acidic residues" evidence="1">
    <location>
        <begin position="1"/>
        <end position="14"/>
    </location>
</feature>
<feature type="region of interest" description="Disordered" evidence="1">
    <location>
        <begin position="1"/>
        <end position="22"/>
    </location>
</feature>
<feature type="region of interest" description="Disordered" evidence="1">
    <location>
        <begin position="421"/>
        <end position="595"/>
    </location>
</feature>
<evidence type="ECO:0000313" key="3">
    <source>
        <dbReference type="EMBL" id="KAL3782962.1"/>
    </source>
</evidence>
<feature type="compositionally biased region" description="Basic residues" evidence="1">
    <location>
        <begin position="566"/>
        <end position="577"/>
    </location>
</feature>
<feature type="region of interest" description="Disordered" evidence="1">
    <location>
        <begin position="744"/>
        <end position="766"/>
    </location>
</feature>
<feature type="region of interest" description="Disordered" evidence="1">
    <location>
        <begin position="127"/>
        <end position="384"/>
    </location>
</feature>
<feature type="compositionally biased region" description="Polar residues" evidence="1">
    <location>
        <begin position="477"/>
        <end position="487"/>
    </location>
</feature>
<feature type="compositionally biased region" description="Polar residues" evidence="1">
    <location>
        <begin position="1214"/>
        <end position="1225"/>
    </location>
</feature>
<keyword evidence="2" id="KW-1133">Transmembrane helix</keyword>
<keyword evidence="2" id="KW-0812">Transmembrane</keyword>
<keyword evidence="2" id="KW-0472">Membrane</keyword>
<protein>
    <submittedName>
        <fullName evidence="3">Uncharacterized protein</fullName>
    </submittedName>
</protein>
<feature type="compositionally biased region" description="Low complexity" evidence="1">
    <location>
        <begin position="1228"/>
        <end position="1245"/>
    </location>
</feature>
<keyword evidence="4" id="KW-1185">Reference proteome</keyword>
<feature type="compositionally biased region" description="Low complexity" evidence="1">
    <location>
        <begin position="1169"/>
        <end position="1183"/>
    </location>
</feature>
<feature type="compositionally biased region" description="Polar residues" evidence="1">
    <location>
        <begin position="1570"/>
        <end position="1586"/>
    </location>
</feature>
<feature type="transmembrane region" description="Helical" evidence="2">
    <location>
        <begin position="808"/>
        <end position="831"/>
    </location>
</feature>
<evidence type="ECO:0000313" key="4">
    <source>
        <dbReference type="Proteomes" id="UP001516023"/>
    </source>
</evidence>
<organism evidence="3 4">
    <name type="scientific">Cyclotella cryptica</name>
    <dbReference type="NCBI Taxonomy" id="29204"/>
    <lineage>
        <taxon>Eukaryota</taxon>
        <taxon>Sar</taxon>
        <taxon>Stramenopiles</taxon>
        <taxon>Ochrophyta</taxon>
        <taxon>Bacillariophyta</taxon>
        <taxon>Coscinodiscophyceae</taxon>
        <taxon>Thalassiosirophycidae</taxon>
        <taxon>Stephanodiscales</taxon>
        <taxon>Stephanodiscaceae</taxon>
        <taxon>Cyclotella</taxon>
    </lineage>
</organism>
<gene>
    <name evidence="3" type="ORF">HJC23_003118</name>
</gene>
<feature type="compositionally biased region" description="Polar residues" evidence="1">
    <location>
        <begin position="215"/>
        <end position="230"/>
    </location>
</feature>
<feature type="region of interest" description="Disordered" evidence="1">
    <location>
        <begin position="1137"/>
        <end position="1326"/>
    </location>
</feature>
<evidence type="ECO:0000256" key="1">
    <source>
        <dbReference type="SAM" id="MobiDB-lite"/>
    </source>
</evidence>
<proteinExistence type="predicted"/>
<sequence>MRVMPVEKARKEEEAWSSNASLPLWSWETESQVQSQTARERCKRRGAIALDISANDPLSVSDTKTEGTVDTDTEKNASLTGATDVEATDCKIDIENVHTSTKQNQPTPQPPKSFVAKQGMHNYEIKDIEKAPHRVAHSNNTRGQLRQDRSNVIVSRDFDDSNRRERPAHGSSTRNRRQPRELAPFVPPHLRMKRQHENNAVSEQRGTGHARSGDSVATDNTNPQGANSKKSLQEVKPNKRLRDSTLHSKPTHAKNVKGREILSRSITSSKSRRSADTRRLRDSTRRAKSAPRSRNPSISRRGQPIQDTNHKRSPSETNVQNSGTVSTNDEDRGSLRRNITSPISTISTEINHHKDKTQRPKSAPRSRNSAIGHIGQIDPSGSFDIISIPSTSTAKGQDKYLGRRQTIGRCENVENQHQLATDCDASQRRHQGRDQLRSRHRSLDDGTSPYSQQISPMRSHDVGHLSSPQRERYENEQAPSVRSNVEGNLTRHFMKAQGAAEDASTISGLSRVGTRQYHPVPASDDVSTRYSDKSYNTRKFDDRSPHQHQTAADEMSFSTKSFSTRHTSRSYPGRRRHTNESGKHGQFPPKQAMYRSKSASRSVLISTGFADEQSQNPLENLDFIDCYSIPIVDDDPSLITDTASYDFRSRRKNRPHAPSVYLSFDATSVQSKTGYDDDLTDAMSRRSNRTYGTSAQSSVKPNMLYDDDFTEAMSRRSTRTYGTSAQSVKSTAVYDDDLTEVMSRRSTRTSGTSAHSYGKSKSVYDDDSTDANGDFDELTEFDSVLNVPSRDDATKIHHPKKRWKRKQFFCALITAVLTLAAIGTIVVFVALPAINKRRIMSLQAPEIAGTEKDHEAAYMNNSMSPSTQPSFGELTAVSQLDPPPKDLEGRCSPSNFPHGSHVCKEFCRFAECCYPGVNKSCFDVSADTPTGSANLVQCEAYRPYCDIFYDPWVGSIDGIIRPPPNNLDKVCANRRRRHDDTDVAMDEVADSRSLVAVFGDLNFARDLNSGDFECLKACLPSKCCSGIKVTDHIPNDLTVSSYGTYTNVNGDFVITSCIEKNEASCLAYEKLCQGVFERHDAFDQNGGSSLSQSTEYSSIRATFSPTLATMPISSTPSPWFSQSDVTLGPFLNELIDPTQSTISPQKDTSPYSSPMGSQLYRPTANNYHPTSLSPTYLASSSSYPNNRPAAVTSSTTNDHHTSSPPPSWVPIIETTPSGGDSSSSAVEIPTTSSHSTSLTPSIPTLENKPFGGNSSFTYSSSLTPTQKQSSSISDNVPSLSESTASNAFPSKLTSIPSRVPSNLYDSHASADPEPGLGTTPSSSQTLPISKAPAAAIEQIKAACTGDKNIEKIKSGDKKECLNACSAGLCCYIDQFNAAGIISKDQNGFPMNLESCMKGNEVNCFDYAICLVMTLERETTQTHSPSPAMVVPRPVSIDIVPYANAGKIFQACSGPDNIKLITNQNIQASMNCLDACSDGLCCYIDMFSKRGITAFDEEGNTLVIDSCWEGNEEVCSGYEGCLVLTLAPSKPTPSSPALNSPLTSSSVTPPSTAPPSTASPMTTAPTTARPQTLSPTTKPTSRPTDSFSEVDLATEPIASIAAAPVEAITEACTGTEKINLLSRGDDKTQAECLKVCSQGACCFADIFNAIGISIIDETGDHVKIKSCLEGNEIACSDYSGCLNLSLSYSRPMTSSPTTTTPAPSVPFKFVAEAPLQEIKSACSGEENTNLITSGDEKAITECFNACRLGVCCYSSVFNAIGISALDEQGNKVPINSCFAGNEVICRDYSGCLTLTLAV</sequence>
<dbReference type="Proteomes" id="UP001516023">
    <property type="component" value="Unassembled WGS sequence"/>
</dbReference>
<feature type="compositionally biased region" description="Basic and acidic residues" evidence="1">
    <location>
        <begin position="432"/>
        <end position="444"/>
    </location>
</feature>
<feature type="compositionally biased region" description="Basic and acidic residues" evidence="1">
    <location>
        <begin position="156"/>
        <end position="168"/>
    </location>
</feature>
<feature type="region of interest" description="Disordered" evidence="1">
    <location>
        <begin position="1532"/>
        <end position="1589"/>
    </location>
</feature>
<feature type="compositionally biased region" description="Basic and acidic residues" evidence="1">
    <location>
        <begin position="458"/>
        <end position="475"/>
    </location>
</feature>
<dbReference type="EMBL" id="JABMIG020000271">
    <property type="protein sequence ID" value="KAL3782962.1"/>
    <property type="molecule type" value="Genomic_DNA"/>
</dbReference>
<feature type="compositionally biased region" description="Basic and acidic residues" evidence="1">
    <location>
        <begin position="231"/>
        <end position="246"/>
    </location>
</feature>
<evidence type="ECO:0000256" key="2">
    <source>
        <dbReference type="SAM" id="Phobius"/>
    </source>
</evidence>
<feature type="compositionally biased region" description="Basic and acidic residues" evidence="1">
    <location>
        <begin position="273"/>
        <end position="285"/>
    </location>
</feature>
<name>A0ABD3P5F4_9STRA</name>
<accession>A0ABD3P5F4</accession>
<feature type="compositionally biased region" description="Low complexity" evidence="1">
    <location>
        <begin position="1539"/>
        <end position="1569"/>
    </location>
</feature>
<reference evidence="3 4" key="1">
    <citation type="journal article" date="2020" name="G3 (Bethesda)">
        <title>Improved Reference Genome for Cyclotella cryptica CCMP332, a Model for Cell Wall Morphogenesis, Salinity Adaptation, and Lipid Production in Diatoms (Bacillariophyta).</title>
        <authorList>
            <person name="Roberts W.R."/>
            <person name="Downey K.M."/>
            <person name="Ruck E.C."/>
            <person name="Traller J.C."/>
            <person name="Alverson A.J."/>
        </authorList>
    </citation>
    <scope>NUCLEOTIDE SEQUENCE [LARGE SCALE GENOMIC DNA]</scope>
    <source>
        <strain evidence="3 4">CCMP332</strain>
    </source>
</reference>
<comment type="caution">
    <text evidence="3">The sequence shown here is derived from an EMBL/GenBank/DDBJ whole genome shotgun (WGS) entry which is preliminary data.</text>
</comment>
<feature type="compositionally biased region" description="Basic and acidic residues" evidence="1">
    <location>
        <begin position="63"/>
        <end position="75"/>
    </location>
</feature>
<feature type="compositionally biased region" description="Polar residues" evidence="1">
    <location>
        <begin position="315"/>
        <end position="327"/>
    </location>
</feature>
<feature type="compositionally biased region" description="Polar residues" evidence="1">
    <location>
        <begin position="1137"/>
        <end position="1156"/>
    </location>
</feature>
<feature type="compositionally biased region" description="Low complexity" evidence="1">
    <location>
        <begin position="339"/>
        <end position="348"/>
    </location>
</feature>
<feature type="compositionally biased region" description="Polar residues" evidence="1">
    <location>
        <begin position="556"/>
        <end position="565"/>
    </location>
</feature>